<dbReference type="EMBL" id="LSYS01006902">
    <property type="protein sequence ID" value="OPJ73266.1"/>
    <property type="molecule type" value="Genomic_DNA"/>
</dbReference>
<dbReference type="AlphaFoldDB" id="A0A1V4JM41"/>
<accession>A0A1V4JM41</accession>
<gene>
    <name evidence="1" type="ORF">AV530_005659</name>
</gene>
<evidence type="ECO:0000313" key="1">
    <source>
        <dbReference type="EMBL" id="OPJ73266.1"/>
    </source>
</evidence>
<dbReference type="Proteomes" id="UP000190648">
    <property type="component" value="Unassembled WGS sequence"/>
</dbReference>
<evidence type="ECO:0000313" key="2">
    <source>
        <dbReference type="Proteomes" id="UP000190648"/>
    </source>
</evidence>
<reference evidence="1 2" key="1">
    <citation type="submission" date="2016-02" db="EMBL/GenBank/DDBJ databases">
        <title>Band-tailed pigeon sequencing and assembly.</title>
        <authorList>
            <person name="Soares A.E."/>
            <person name="Novak B.J."/>
            <person name="Rice E.S."/>
            <person name="O'Connell B."/>
            <person name="Chang D."/>
            <person name="Weber S."/>
            <person name="Shapiro B."/>
        </authorList>
    </citation>
    <scope>NUCLEOTIDE SEQUENCE [LARGE SCALE GENOMIC DNA]</scope>
    <source>
        <strain evidence="1">BTP2013</strain>
        <tissue evidence="1">Blood</tissue>
    </source>
</reference>
<sequence length="69" mass="8167">MQTRSGVGDFVSSPSSKRLYKDPFLLRVHQSLLIPEPSRIFRERETYFCRFSARCPVKNQTYCYVCRTN</sequence>
<proteinExistence type="predicted"/>
<comment type="caution">
    <text evidence="1">The sequence shown here is derived from an EMBL/GenBank/DDBJ whole genome shotgun (WGS) entry which is preliminary data.</text>
</comment>
<name>A0A1V4JM41_PATFA</name>
<keyword evidence="2" id="KW-1185">Reference proteome</keyword>
<protein>
    <submittedName>
        <fullName evidence="1">Uncharacterized protein</fullName>
    </submittedName>
</protein>
<organism evidence="1 2">
    <name type="scientific">Patagioenas fasciata monilis</name>
    <dbReference type="NCBI Taxonomy" id="372326"/>
    <lineage>
        <taxon>Eukaryota</taxon>
        <taxon>Metazoa</taxon>
        <taxon>Chordata</taxon>
        <taxon>Craniata</taxon>
        <taxon>Vertebrata</taxon>
        <taxon>Euteleostomi</taxon>
        <taxon>Archelosauria</taxon>
        <taxon>Archosauria</taxon>
        <taxon>Dinosauria</taxon>
        <taxon>Saurischia</taxon>
        <taxon>Theropoda</taxon>
        <taxon>Coelurosauria</taxon>
        <taxon>Aves</taxon>
        <taxon>Neognathae</taxon>
        <taxon>Neoaves</taxon>
        <taxon>Columbimorphae</taxon>
        <taxon>Columbiformes</taxon>
        <taxon>Columbidae</taxon>
        <taxon>Patagioenas</taxon>
    </lineage>
</organism>